<dbReference type="RefSeq" id="WP_198321735.1">
    <property type="nucleotide sequence ID" value="NZ_CP104311.1"/>
</dbReference>
<accession>A0ABZ2F1W9</accession>
<dbReference type="NCBIfam" id="NF001464">
    <property type="entry name" value="PRK00321.1-5"/>
    <property type="match status" value="1"/>
</dbReference>
<comment type="function">
    <text evidence="6">May be involved in recombination.</text>
</comment>
<dbReference type="Proteomes" id="UP001359308">
    <property type="component" value="Chromosome"/>
</dbReference>
<keyword evidence="4 6" id="KW-0963">Cytoplasm</keyword>
<organism evidence="7 8">
    <name type="scientific">Methylococcus capsulatus</name>
    <dbReference type="NCBI Taxonomy" id="414"/>
    <lineage>
        <taxon>Bacteria</taxon>
        <taxon>Pseudomonadati</taxon>
        <taxon>Pseudomonadota</taxon>
        <taxon>Gammaproteobacteria</taxon>
        <taxon>Methylococcales</taxon>
        <taxon>Methylococcaceae</taxon>
        <taxon>Methylococcus</taxon>
    </lineage>
</organism>
<dbReference type="EMBL" id="CP104311">
    <property type="protein sequence ID" value="WWF00720.1"/>
    <property type="molecule type" value="Genomic_DNA"/>
</dbReference>
<dbReference type="PANTHER" id="PTHR38103">
    <property type="entry name" value="RECOMBINATION-ASSOCIATED PROTEIN RDGC"/>
    <property type="match status" value="1"/>
</dbReference>
<protein>
    <recommendedName>
        <fullName evidence="3 6">Recombination-associated protein RdgC</fullName>
    </recommendedName>
</protein>
<dbReference type="NCBIfam" id="NF001462">
    <property type="entry name" value="PRK00321.1-3"/>
    <property type="match status" value="1"/>
</dbReference>
<comment type="similarity">
    <text evidence="2 6">Belongs to the RdgC family.</text>
</comment>
<evidence type="ECO:0000256" key="4">
    <source>
        <dbReference type="ARBA" id="ARBA00022490"/>
    </source>
</evidence>
<sequence>MWFKNLVLYRFTEAFTLTAEQLEEALGARRFAPCGSMELAAAGWHPPLRRDDLPLVHAANGYLMISLLKEEKILPASVVNEALEERAEEIEARRGTPVGRKERRDLRDEVFNSLLPRAFSHTRRTYAYVDPRGGWLVVDSASAKKAEELVSLLRQTLGSLPVAPLATQSRPPAVMTAWLLEQDPPPDVVIEDECELRSPDEEGAIVRCRRQDLSAPEIRNHIDAGKEVVRLAVSWNDRLNCTLDDVLGVKKLRFLDVIQEQAAEIDTADEIERFDADFAIMTLELSQFLARLVELFGGEAVQRSVMADNNKS</sequence>
<dbReference type="PANTHER" id="PTHR38103:SF1">
    <property type="entry name" value="RECOMBINATION-ASSOCIATED PROTEIN RDGC"/>
    <property type="match status" value="1"/>
</dbReference>
<keyword evidence="8" id="KW-1185">Reference proteome</keyword>
<evidence type="ECO:0000256" key="1">
    <source>
        <dbReference type="ARBA" id="ARBA00004453"/>
    </source>
</evidence>
<gene>
    <name evidence="6 7" type="primary">rdgC</name>
    <name evidence="7" type="ORF">N4J17_09515</name>
</gene>
<evidence type="ECO:0000256" key="5">
    <source>
        <dbReference type="ARBA" id="ARBA00023172"/>
    </source>
</evidence>
<keyword evidence="5 6" id="KW-0233">DNA recombination</keyword>
<evidence type="ECO:0000256" key="6">
    <source>
        <dbReference type="HAMAP-Rule" id="MF_00194"/>
    </source>
</evidence>
<dbReference type="Pfam" id="PF04381">
    <property type="entry name" value="RdgC"/>
    <property type="match status" value="1"/>
</dbReference>
<comment type="subcellular location">
    <subcellularLocation>
        <location evidence="1 6">Cytoplasm</location>
        <location evidence="1 6">Nucleoid</location>
    </subcellularLocation>
</comment>
<dbReference type="HAMAP" id="MF_00194">
    <property type="entry name" value="RdgC"/>
    <property type="match status" value="1"/>
</dbReference>
<evidence type="ECO:0000256" key="2">
    <source>
        <dbReference type="ARBA" id="ARBA00008657"/>
    </source>
</evidence>
<evidence type="ECO:0000313" key="8">
    <source>
        <dbReference type="Proteomes" id="UP001359308"/>
    </source>
</evidence>
<evidence type="ECO:0000313" key="7">
    <source>
        <dbReference type="EMBL" id="WWF00720.1"/>
    </source>
</evidence>
<proteinExistence type="inferred from homology"/>
<evidence type="ECO:0000256" key="3">
    <source>
        <dbReference type="ARBA" id="ARBA00022296"/>
    </source>
</evidence>
<name>A0ABZ2F1W9_METCP</name>
<dbReference type="InterPro" id="IPR007476">
    <property type="entry name" value="RdgC"/>
</dbReference>
<dbReference type="NCBIfam" id="NF001463">
    <property type="entry name" value="PRK00321.1-4"/>
    <property type="match status" value="1"/>
</dbReference>
<reference evidence="7 8" key="1">
    <citation type="submission" date="2022-09" db="EMBL/GenBank/DDBJ databases">
        <authorList>
            <person name="Giprobiosintez L."/>
        </authorList>
    </citation>
    <scope>NUCLEOTIDE SEQUENCE [LARGE SCALE GENOMIC DNA]</scope>
    <source>
        <strain evidence="8">VKPM-B-12549 (GBS-15)</strain>
    </source>
</reference>